<evidence type="ECO:0000313" key="1">
    <source>
        <dbReference type="EMBL" id="CRK82902.1"/>
    </source>
</evidence>
<accession>A0A0U1NYN0</accession>
<name>A0A0U1NYN0_9BACI</name>
<dbReference type="EMBL" id="CVRB01000003">
    <property type="protein sequence ID" value="CRK82902.1"/>
    <property type="molecule type" value="Genomic_DNA"/>
</dbReference>
<protein>
    <submittedName>
        <fullName evidence="1">Uncharacterized protein</fullName>
    </submittedName>
</protein>
<keyword evidence="2" id="KW-1185">Reference proteome</keyword>
<sequence>MISEEVSKKIESIIHPKVRNIVRACVEQGCRFRQHPSNPNLINLFDPVRRKTIIGDINPLSQRGYFTLETNNGRFKSFRNEMIGLDINQVDFEESVLKQLNH</sequence>
<gene>
    <name evidence="1" type="ORF">BN000_02857</name>
</gene>
<evidence type="ECO:0000313" key="2">
    <source>
        <dbReference type="Proteomes" id="UP000199087"/>
    </source>
</evidence>
<dbReference type="RefSeq" id="WP_090635209.1">
    <property type="nucleotide sequence ID" value="NZ_CVRB01000003.1"/>
</dbReference>
<dbReference type="OrthoDB" id="2868586at2"/>
<reference evidence="2" key="1">
    <citation type="submission" date="2015-05" db="EMBL/GenBank/DDBJ databases">
        <authorList>
            <person name="Urmite Genomes"/>
        </authorList>
    </citation>
    <scope>NUCLEOTIDE SEQUENCE [LARGE SCALE GENOMIC DNA]</scope>
    <source>
        <strain evidence="2">LF1</strain>
    </source>
</reference>
<proteinExistence type="predicted"/>
<dbReference type="AlphaFoldDB" id="A0A0U1NYN0"/>
<dbReference type="Proteomes" id="UP000199087">
    <property type="component" value="Unassembled WGS sequence"/>
</dbReference>
<organism evidence="1 2">
    <name type="scientific">Neobacillus massiliamazoniensis</name>
    <dbReference type="NCBI Taxonomy" id="1499688"/>
    <lineage>
        <taxon>Bacteria</taxon>
        <taxon>Bacillati</taxon>
        <taxon>Bacillota</taxon>
        <taxon>Bacilli</taxon>
        <taxon>Bacillales</taxon>
        <taxon>Bacillaceae</taxon>
        <taxon>Neobacillus</taxon>
    </lineage>
</organism>